<dbReference type="GO" id="GO:0005524">
    <property type="term" value="F:ATP binding"/>
    <property type="evidence" value="ECO:0007669"/>
    <property type="project" value="UniProtKB-KW"/>
</dbReference>
<accession>Q1JZM9</accession>
<protein>
    <recommendedName>
        <fullName evidence="5">5-formyltetrahydrofolate cyclo-ligase</fullName>
        <ecNumber evidence="5">6.3.3.2</ecNumber>
    </recommendedName>
</protein>
<dbReference type="GO" id="GO:0035999">
    <property type="term" value="P:tetrahydrofolate interconversion"/>
    <property type="evidence" value="ECO:0007669"/>
    <property type="project" value="TreeGrafter"/>
</dbReference>
<dbReference type="SUPFAM" id="SSF100950">
    <property type="entry name" value="NagB/RpiA/CoA transferase-like"/>
    <property type="match status" value="1"/>
</dbReference>
<dbReference type="InterPro" id="IPR037171">
    <property type="entry name" value="NagB/RpiA_transferase-like"/>
</dbReference>
<comment type="catalytic activity">
    <reaction evidence="5">
        <text>(6S)-5-formyl-5,6,7,8-tetrahydrofolate + ATP = (6R)-5,10-methenyltetrahydrofolate + ADP + phosphate</text>
        <dbReference type="Rhea" id="RHEA:10488"/>
        <dbReference type="ChEBI" id="CHEBI:30616"/>
        <dbReference type="ChEBI" id="CHEBI:43474"/>
        <dbReference type="ChEBI" id="CHEBI:57455"/>
        <dbReference type="ChEBI" id="CHEBI:57457"/>
        <dbReference type="ChEBI" id="CHEBI:456216"/>
        <dbReference type="EC" id="6.3.3.2"/>
    </reaction>
</comment>
<dbReference type="GO" id="GO:0009396">
    <property type="term" value="P:folic acid-containing compound biosynthetic process"/>
    <property type="evidence" value="ECO:0007669"/>
    <property type="project" value="TreeGrafter"/>
</dbReference>
<dbReference type="NCBIfam" id="TIGR02727">
    <property type="entry name" value="MTHFS_bact"/>
    <property type="match status" value="1"/>
</dbReference>
<feature type="binding site" evidence="4">
    <location>
        <begin position="129"/>
        <end position="137"/>
    </location>
    <ligand>
        <name>ATP</name>
        <dbReference type="ChEBI" id="CHEBI:30616"/>
    </ligand>
</feature>
<name>Q1JZM9_DESA6</name>
<feature type="binding site" evidence="4">
    <location>
        <begin position="3"/>
        <end position="7"/>
    </location>
    <ligand>
        <name>ATP</name>
        <dbReference type="ChEBI" id="CHEBI:30616"/>
    </ligand>
</feature>
<dbReference type="GO" id="GO:0030272">
    <property type="term" value="F:5-formyltetrahydrofolate cyclo-ligase activity"/>
    <property type="evidence" value="ECO:0007669"/>
    <property type="project" value="UniProtKB-EC"/>
</dbReference>
<dbReference type="PANTHER" id="PTHR23407:SF1">
    <property type="entry name" value="5-FORMYLTETRAHYDROFOLATE CYCLO-LIGASE"/>
    <property type="match status" value="1"/>
</dbReference>
<reference evidence="6" key="2">
    <citation type="submission" date="2006-05" db="EMBL/GenBank/DDBJ databases">
        <title>Sequencing of the draft genome and assembly of Desulfuromonas acetoxidans DSM 684.</title>
        <authorList>
            <consortium name="US DOE Joint Genome Institute (JGI-PGF)"/>
            <person name="Copeland A."/>
            <person name="Lucas S."/>
            <person name="Lapidus A."/>
            <person name="Barry K."/>
            <person name="Detter J.C."/>
            <person name="Glavina del Rio T."/>
            <person name="Hammon N."/>
            <person name="Israni S."/>
            <person name="Dalin E."/>
            <person name="Tice H."/>
            <person name="Bruce D."/>
            <person name="Pitluck S."/>
            <person name="Richardson P."/>
        </authorList>
    </citation>
    <scope>NUCLEOTIDE SEQUENCE [LARGE SCALE GENOMIC DNA]</scope>
    <source>
        <strain evidence="6">DSM 684</strain>
    </source>
</reference>
<dbReference type="PANTHER" id="PTHR23407">
    <property type="entry name" value="ATPASE INHIBITOR/5-FORMYLTETRAHYDROFOLATE CYCLO-LIGASE"/>
    <property type="match status" value="1"/>
</dbReference>
<dbReference type="EMBL" id="AAEW02000008">
    <property type="protein sequence ID" value="EAT15863.1"/>
    <property type="molecule type" value="Genomic_DNA"/>
</dbReference>
<dbReference type="AlphaFoldDB" id="Q1JZM9"/>
<keyword evidence="5" id="KW-0479">Metal-binding</keyword>
<keyword evidence="5" id="KW-0460">Magnesium</keyword>
<dbReference type="GO" id="GO:0046872">
    <property type="term" value="F:metal ion binding"/>
    <property type="evidence" value="ECO:0007669"/>
    <property type="project" value="UniProtKB-KW"/>
</dbReference>
<keyword evidence="2 4" id="KW-0547">Nucleotide-binding</keyword>
<keyword evidence="3 4" id="KW-0067">ATP-binding</keyword>
<evidence type="ECO:0000313" key="7">
    <source>
        <dbReference type="Proteomes" id="UP000005695"/>
    </source>
</evidence>
<comment type="similarity">
    <text evidence="1 5">Belongs to the 5-formyltetrahydrofolate cyclo-ligase family.</text>
</comment>
<dbReference type="Proteomes" id="UP000005695">
    <property type="component" value="Unassembled WGS sequence"/>
</dbReference>
<keyword evidence="7" id="KW-1185">Reference proteome</keyword>
<evidence type="ECO:0000256" key="4">
    <source>
        <dbReference type="PIRSR" id="PIRSR006806-1"/>
    </source>
</evidence>
<evidence type="ECO:0000256" key="1">
    <source>
        <dbReference type="ARBA" id="ARBA00010638"/>
    </source>
</evidence>
<dbReference type="InterPro" id="IPR024185">
    <property type="entry name" value="FTHF_cligase-like_sf"/>
</dbReference>
<dbReference type="EC" id="6.3.3.2" evidence="5"/>
<comment type="cofactor">
    <cofactor evidence="5">
        <name>Mg(2+)</name>
        <dbReference type="ChEBI" id="CHEBI:18420"/>
    </cofactor>
</comment>
<dbReference type="OrthoDB" id="9801938at2"/>
<evidence type="ECO:0000313" key="6">
    <source>
        <dbReference type="EMBL" id="EAT15863.1"/>
    </source>
</evidence>
<evidence type="ECO:0000256" key="3">
    <source>
        <dbReference type="ARBA" id="ARBA00022840"/>
    </source>
</evidence>
<organism evidence="6 7">
    <name type="scientific">Desulfuromonas acetoxidans (strain DSM 684 / 11070)</name>
    <dbReference type="NCBI Taxonomy" id="281689"/>
    <lineage>
        <taxon>Bacteria</taxon>
        <taxon>Pseudomonadati</taxon>
        <taxon>Thermodesulfobacteriota</taxon>
        <taxon>Desulfuromonadia</taxon>
        <taxon>Desulfuromonadales</taxon>
        <taxon>Desulfuromonadaceae</taxon>
        <taxon>Desulfuromonas</taxon>
    </lineage>
</organism>
<evidence type="ECO:0000256" key="5">
    <source>
        <dbReference type="RuleBase" id="RU361279"/>
    </source>
</evidence>
<dbReference type="Pfam" id="PF01812">
    <property type="entry name" value="5-FTHF_cyc-lig"/>
    <property type="match status" value="1"/>
</dbReference>
<dbReference type="PIRSF" id="PIRSF006806">
    <property type="entry name" value="FTHF_cligase"/>
    <property type="match status" value="1"/>
</dbReference>
<proteinExistence type="inferred from homology"/>
<gene>
    <name evidence="6" type="ORF">Dace_2563</name>
</gene>
<comment type="caution">
    <text evidence="6">The sequence shown here is derived from an EMBL/GenBank/DDBJ whole genome shotgun (WGS) entry which is preliminary data.</text>
</comment>
<dbReference type="InterPro" id="IPR002698">
    <property type="entry name" value="FTHF_cligase"/>
</dbReference>
<feature type="binding site" evidence="4">
    <location>
        <position position="54"/>
    </location>
    <ligand>
        <name>substrate</name>
    </ligand>
</feature>
<dbReference type="RefSeq" id="WP_006000388.1">
    <property type="nucleotide sequence ID" value="NZ_AAEW02000008.1"/>
</dbReference>
<evidence type="ECO:0000256" key="2">
    <source>
        <dbReference type="ARBA" id="ARBA00022741"/>
    </source>
</evidence>
<reference evidence="6" key="1">
    <citation type="submission" date="2006-05" db="EMBL/GenBank/DDBJ databases">
        <title>Annotation of the draft genome assembly of Desulfuromonas acetoxidans DSM 684.</title>
        <authorList>
            <consortium name="US DOE Joint Genome Institute (JGI-ORNL)"/>
            <person name="Larimer F."/>
            <person name="Land M."/>
            <person name="Hauser L."/>
        </authorList>
    </citation>
    <scope>NUCLEOTIDE SEQUENCE [LARGE SCALE GENOMIC DNA]</scope>
    <source>
        <strain evidence="6">DSM 684</strain>
    </source>
</reference>
<sequence length="184" mass="20658">MPKHRVREKQLQQRLSLAVDEYRRLSRCAQQRLLSLPQFDQAQTIALYSPIRHEVETTLLFEAALDARKCVVFPQVKDGRMSFAITPDTHSFCPGCFGVLEPTGCQQVAVNQLDLVVVPGVAFGRCGSRLGYGKGFYDQTFEVRPSSCLLVGLGFSFQLEDDLPKESHDIGLDYIVTDEEILAF</sequence>
<dbReference type="Gene3D" id="3.40.50.10420">
    <property type="entry name" value="NagB/RpiA/CoA transferase-like"/>
    <property type="match status" value="1"/>
</dbReference>